<comment type="caution">
    <text evidence="1">The sequence shown here is derived from an EMBL/GenBank/DDBJ whole genome shotgun (WGS) entry which is preliminary data.</text>
</comment>
<name>A0A947D552_9HYPH</name>
<sequence>MTTVLVRYTTSRDTIRRGGFGLSAVSLGARSNDPSEDSARGDNMAMMYDSGVTFERFKKELGNFLLQIQTARTLDVQGFERLDVDCKKLAYELKSQPFVPKAVLWEIRAAAKIMRAESKYIEKERDVINGMADRLEWTFDLILLGESHDDRTPGVPRIVLRTRKRGMIYNS</sequence>
<evidence type="ECO:0000313" key="1">
    <source>
        <dbReference type="EMBL" id="MBT9290950.1"/>
    </source>
</evidence>
<proteinExistence type="predicted"/>
<gene>
    <name evidence="1" type="ORF">KL771_15900</name>
</gene>
<protein>
    <submittedName>
        <fullName evidence="1">Uncharacterized protein</fullName>
    </submittedName>
</protein>
<keyword evidence="2" id="KW-1185">Reference proteome</keyword>
<evidence type="ECO:0000313" key="2">
    <source>
        <dbReference type="Proteomes" id="UP000766595"/>
    </source>
</evidence>
<reference evidence="1 2" key="1">
    <citation type="submission" date="2021-06" db="EMBL/GenBank/DDBJ databases">
        <authorList>
            <person name="Grouzdev D.S."/>
            <person name="Koziaeva V."/>
        </authorList>
    </citation>
    <scope>NUCLEOTIDE SEQUENCE [LARGE SCALE GENOMIC DNA]</scope>
    <source>
        <strain evidence="1 2">22</strain>
    </source>
</reference>
<organism evidence="1 2">
    <name type="scientific">Prosthecodimorpha staleyi</name>
    <dbReference type="NCBI Taxonomy" id="2840188"/>
    <lineage>
        <taxon>Bacteria</taxon>
        <taxon>Pseudomonadati</taxon>
        <taxon>Pseudomonadota</taxon>
        <taxon>Alphaproteobacteria</taxon>
        <taxon>Hyphomicrobiales</taxon>
        <taxon>Ancalomicrobiaceae</taxon>
        <taxon>Prosthecodimorpha</taxon>
    </lineage>
</organism>
<dbReference type="Proteomes" id="UP000766595">
    <property type="component" value="Unassembled WGS sequence"/>
</dbReference>
<dbReference type="AlphaFoldDB" id="A0A947D552"/>
<dbReference type="EMBL" id="JAHHZF010000007">
    <property type="protein sequence ID" value="MBT9290950.1"/>
    <property type="molecule type" value="Genomic_DNA"/>
</dbReference>
<accession>A0A947D552</accession>
<dbReference type="RefSeq" id="WP_261969524.1">
    <property type="nucleotide sequence ID" value="NZ_JAHHZF010000007.1"/>
</dbReference>